<sequence length="120" mass="13102">GKGELTLANHADGAQENKAAYKSEERKFGGNCDHCKKLGHKRSQCWILHPHLKPAKFMKDREARAHLSNEGGEASSSGAGSAMREGEGRALTTQHTPLRSTEGELIQRSDIDALIKALLR</sequence>
<dbReference type="AlphaFoldDB" id="A0A0D3A098"/>
<evidence type="ECO:0000313" key="3">
    <source>
        <dbReference type="Proteomes" id="UP000032141"/>
    </source>
</evidence>
<feature type="region of interest" description="Disordered" evidence="1">
    <location>
        <begin position="64"/>
        <end position="103"/>
    </location>
</feature>
<evidence type="ECO:0000313" key="2">
    <source>
        <dbReference type="EnsemblPlants" id="Bo17034s010.1"/>
    </source>
</evidence>
<dbReference type="HOGENOM" id="CLU_2213589_0_0_1"/>
<evidence type="ECO:0008006" key="4">
    <source>
        <dbReference type="Google" id="ProtNLM"/>
    </source>
</evidence>
<feature type="compositionally biased region" description="Low complexity" evidence="1">
    <location>
        <begin position="70"/>
        <end position="83"/>
    </location>
</feature>
<feature type="region of interest" description="Disordered" evidence="1">
    <location>
        <begin position="1"/>
        <end position="22"/>
    </location>
</feature>
<dbReference type="Proteomes" id="UP000032141">
    <property type="component" value="Unassembled WGS sequence"/>
</dbReference>
<accession>A0A0D3A098</accession>
<reference evidence="2" key="1">
    <citation type="journal article" date="2014" name="Genome Biol.">
        <title>Transcriptome and methylome profiling reveals relics of genome dominance in the mesopolyploid Brassica oleracea.</title>
        <authorList>
            <person name="Parkin I.A."/>
            <person name="Koh C."/>
            <person name="Tang H."/>
            <person name="Robinson S.J."/>
            <person name="Kagale S."/>
            <person name="Clarke W.E."/>
            <person name="Town C.D."/>
            <person name="Nixon J."/>
            <person name="Krishnakumar V."/>
            <person name="Bidwell S.L."/>
            <person name="Denoeud F."/>
            <person name="Belcram H."/>
            <person name="Links M.G."/>
            <person name="Just J."/>
            <person name="Clarke C."/>
            <person name="Bender T."/>
            <person name="Huebert T."/>
            <person name="Mason A.S."/>
            <person name="Pires J.C."/>
            <person name="Barker G."/>
            <person name="Moore J."/>
            <person name="Walley P.G."/>
            <person name="Manoli S."/>
            <person name="Batley J."/>
            <person name="Edwards D."/>
            <person name="Nelson M.N."/>
            <person name="Wang X."/>
            <person name="Paterson A.H."/>
            <person name="King G."/>
            <person name="Bancroft I."/>
            <person name="Chalhoub B."/>
            <person name="Sharpe A.G."/>
        </authorList>
    </citation>
    <scope>NUCLEOTIDE SEQUENCE [LARGE SCALE GENOMIC DNA]</scope>
    <source>
        <strain evidence="2">cv. TO1000</strain>
    </source>
</reference>
<dbReference type="EnsemblPlants" id="Bo17034s010.1">
    <property type="protein sequence ID" value="Bo17034s010.1"/>
    <property type="gene ID" value="Bo17034s010"/>
</dbReference>
<keyword evidence="3" id="KW-1185">Reference proteome</keyword>
<evidence type="ECO:0000256" key="1">
    <source>
        <dbReference type="SAM" id="MobiDB-lite"/>
    </source>
</evidence>
<dbReference type="Gramene" id="Bo17034s010.1">
    <property type="protein sequence ID" value="Bo17034s010.1"/>
    <property type="gene ID" value="Bo17034s010"/>
</dbReference>
<proteinExistence type="predicted"/>
<dbReference type="eggNOG" id="KOG0017">
    <property type="taxonomic scope" value="Eukaryota"/>
</dbReference>
<reference evidence="2" key="2">
    <citation type="submission" date="2015-06" db="UniProtKB">
        <authorList>
            <consortium name="EnsemblPlants"/>
        </authorList>
    </citation>
    <scope>IDENTIFICATION</scope>
</reference>
<protein>
    <recommendedName>
        <fullName evidence="4">CCHC-type domain-containing protein</fullName>
    </recommendedName>
</protein>
<organism evidence="2 3">
    <name type="scientific">Brassica oleracea var. oleracea</name>
    <dbReference type="NCBI Taxonomy" id="109376"/>
    <lineage>
        <taxon>Eukaryota</taxon>
        <taxon>Viridiplantae</taxon>
        <taxon>Streptophyta</taxon>
        <taxon>Embryophyta</taxon>
        <taxon>Tracheophyta</taxon>
        <taxon>Spermatophyta</taxon>
        <taxon>Magnoliopsida</taxon>
        <taxon>eudicotyledons</taxon>
        <taxon>Gunneridae</taxon>
        <taxon>Pentapetalae</taxon>
        <taxon>rosids</taxon>
        <taxon>malvids</taxon>
        <taxon>Brassicales</taxon>
        <taxon>Brassicaceae</taxon>
        <taxon>Brassiceae</taxon>
        <taxon>Brassica</taxon>
    </lineage>
</organism>
<name>A0A0D3A098_BRAOL</name>
<feature type="compositionally biased region" description="Basic and acidic residues" evidence="1">
    <location>
        <begin position="13"/>
        <end position="22"/>
    </location>
</feature>